<organism evidence="1 2">
    <name type="scientific">Chengkuizengella marina</name>
    <dbReference type="NCBI Taxonomy" id="2507566"/>
    <lineage>
        <taxon>Bacteria</taxon>
        <taxon>Bacillati</taxon>
        <taxon>Bacillota</taxon>
        <taxon>Bacilli</taxon>
        <taxon>Bacillales</taxon>
        <taxon>Paenibacillaceae</taxon>
        <taxon>Chengkuizengella</taxon>
    </lineage>
</organism>
<sequence>MIPIHTDSCSKSYSILSQNMEVFFMADKKRKKPQRKENCICEALKNIGDVIILTKKDNTLLYAFGDILNSSTDPLEPCYITVYFRVEEVDSCKKCITLELLKPNEGRTIDPGENCCVPLNQICTDSNLEFDIDPTNLFITVDCNTISSFQIIDL</sequence>
<keyword evidence="2" id="KW-1185">Reference proteome</keyword>
<accession>A0A6N9Q5T3</accession>
<gene>
    <name evidence="1" type="ORF">ERL59_14865</name>
</gene>
<evidence type="ECO:0000313" key="2">
    <source>
        <dbReference type="Proteomes" id="UP000448943"/>
    </source>
</evidence>
<comment type="caution">
    <text evidence="1">The sequence shown here is derived from an EMBL/GenBank/DDBJ whole genome shotgun (WGS) entry which is preliminary data.</text>
</comment>
<dbReference type="Pfam" id="PF10612">
    <property type="entry name" value="Spore-coat_CotZ"/>
    <property type="match status" value="1"/>
</dbReference>
<dbReference type="InterPro" id="IPR019593">
    <property type="entry name" value="Spore_coat_protein_Z/Y"/>
</dbReference>
<protein>
    <recommendedName>
        <fullName evidence="3">Spore coat protein Z</fullName>
    </recommendedName>
</protein>
<name>A0A6N9Q5T3_9BACL</name>
<reference evidence="1 2" key="1">
    <citation type="submission" date="2019-01" db="EMBL/GenBank/DDBJ databases">
        <title>Chengkuizengella sp. nov., isolated from deep-sea sediment of East Pacific Ocean.</title>
        <authorList>
            <person name="Yang J."/>
            <person name="Lai Q."/>
            <person name="Shao Z."/>
        </authorList>
    </citation>
    <scope>NUCLEOTIDE SEQUENCE [LARGE SCALE GENOMIC DNA]</scope>
    <source>
        <strain evidence="1 2">YPA3-1-1</strain>
    </source>
</reference>
<evidence type="ECO:0008006" key="3">
    <source>
        <dbReference type="Google" id="ProtNLM"/>
    </source>
</evidence>
<dbReference type="EMBL" id="SIJB01000030">
    <property type="protein sequence ID" value="NBI30229.1"/>
    <property type="molecule type" value="Genomic_DNA"/>
</dbReference>
<dbReference type="AlphaFoldDB" id="A0A6N9Q5T3"/>
<proteinExistence type="predicted"/>
<evidence type="ECO:0000313" key="1">
    <source>
        <dbReference type="EMBL" id="NBI30229.1"/>
    </source>
</evidence>
<dbReference type="Proteomes" id="UP000448943">
    <property type="component" value="Unassembled WGS sequence"/>
</dbReference>